<reference evidence="1 2" key="1">
    <citation type="journal article" date="2020" name="Nature">
        <title>Six reference-quality genomes reveal evolution of bat adaptations.</title>
        <authorList>
            <person name="Jebb D."/>
            <person name="Huang Z."/>
            <person name="Pippel M."/>
            <person name="Hughes G.M."/>
            <person name="Lavrichenko K."/>
            <person name="Devanna P."/>
            <person name="Winkler S."/>
            <person name="Jermiin L.S."/>
            <person name="Skirmuntt E.C."/>
            <person name="Katzourakis A."/>
            <person name="Burkitt-Gray L."/>
            <person name="Ray D.A."/>
            <person name="Sullivan K.A.M."/>
            <person name="Roscito J.G."/>
            <person name="Kirilenko B.M."/>
            <person name="Davalos L.M."/>
            <person name="Corthals A.P."/>
            <person name="Power M.L."/>
            <person name="Jones G."/>
            <person name="Ransome R.D."/>
            <person name="Dechmann D.K.N."/>
            <person name="Locatelli A.G."/>
            <person name="Puechmaille S.J."/>
            <person name="Fedrigo O."/>
            <person name="Jarvis E.D."/>
            <person name="Hiller M."/>
            <person name="Vernes S.C."/>
            <person name="Myers E.W."/>
            <person name="Teeling E.C."/>
        </authorList>
    </citation>
    <scope>NUCLEOTIDE SEQUENCE [LARGE SCALE GENOMIC DNA]</scope>
    <source>
        <strain evidence="1">Bat1K_MPI-CBG_1</strain>
    </source>
</reference>
<comment type="caution">
    <text evidence="1">The sequence shown here is derived from an EMBL/GenBank/DDBJ whole genome shotgun (WGS) entry which is preliminary data.</text>
</comment>
<sequence>MLCQLAFLHSVQLRERLPELGGALCLGLFSPRGVLVGAPWAQVSLQESEHESGRLETSPMLWGGVPSSPPVTLVTSGEGLGFSLGRWPQRGGLRSVHVHQTLCRRHKGLGSCRQSRTLLLQSTGALLQPV</sequence>
<name>A0A834AZV3_9CHIR</name>
<protein>
    <submittedName>
        <fullName evidence="1">Uncharacterized protein</fullName>
    </submittedName>
</protein>
<organism evidence="1 2">
    <name type="scientific">Phyllostomus discolor</name>
    <name type="common">pale spear-nosed bat</name>
    <dbReference type="NCBI Taxonomy" id="89673"/>
    <lineage>
        <taxon>Eukaryota</taxon>
        <taxon>Metazoa</taxon>
        <taxon>Chordata</taxon>
        <taxon>Craniata</taxon>
        <taxon>Vertebrata</taxon>
        <taxon>Euteleostomi</taxon>
        <taxon>Mammalia</taxon>
        <taxon>Eutheria</taxon>
        <taxon>Laurasiatheria</taxon>
        <taxon>Chiroptera</taxon>
        <taxon>Yangochiroptera</taxon>
        <taxon>Phyllostomidae</taxon>
        <taxon>Phyllostominae</taxon>
        <taxon>Phyllostomus</taxon>
    </lineage>
</organism>
<dbReference type="Proteomes" id="UP000664940">
    <property type="component" value="Unassembled WGS sequence"/>
</dbReference>
<accession>A0A834AZV3</accession>
<dbReference type="AlphaFoldDB" id="A0A834AZV3"/>
<evidence type="ECO:0000313" key="1">
    <source>
        <dbReference type="EMBL" id="KAF6119939.1"/>
    </source>
</evidence>
<evidence type="ECO:0000313" key="2">
    <source>
        <dbReference type="Proteomes" id="UP000664940"/>
    </source>
</evidence>
<proteinExistence type="predicted"/>
<gene>
    <name evidence="1" type="ORF">HJG60_010306</name>
</gene>
<dbReference type="EMBL" id="JABVXQ010000003">
    <property type="protein sequence ID" value="KAF6119939.1"/>
    <property type="molecule type" value="Genomic_DNA"/>
</dbReference>